<evidence type="ECO:0000313" key="2">
    <source>
        <dbReference type="EMBL" id="RJQ81441.1"/>
    </source>
</evidence>
<accession>A0A419HWS1</accession>
<dbReference type="GO" id="GO:1990189">
    <property type="term" value="F:protein N-terminal-serine acetyltransferase activity"/>
    <property type="evidence" value="ECO:0007669"/>
    <property type="project" value="TreeGrafter"/>
</dbReference>
<keyword evidence="3" id="KW-1185">Reference proteome</keyword>
<evidence type="ECO:0000259" key="1">
    <source>
        <dbReference type="PROSITE" id="PS51186"/>
    </source>
</evidence>
<dbReference type="InterPro" id="IPR051908">
    <property type="entry name" value="Ribosomal_N-acetyltransferase"/>
</dbReference>
<name>A0A419HWS1_9PSEU</name>
<dbReference type="OrthoDB" id="9799321at2"/>
<reference evidence="2 3" key="1">
    <citation type="submission" date="2018-09" db="EMBL/GenBank/DDBJ databases">
        <title>YIM PH 21725 draft genome.</title>
        <authorList>
            <person name="Miao C."/>
        </authorList>
    </citation>
    <scope>NUCLEOTIDE SEQUENCE [LARGE SCALE GENOMIC DNA]</scope>
    <source>
        <strain evidence="3">YIM PH21725</strain>
    </source>
</reference>
<dbReference type="RefSeq" id="WP_120025656.1">
    <property type="nucleotide sequence ID" value="NZ_QZFV01000109.1"/>
</dbReference>
<evidence type="ECO:0000313" key="3">
    <source>
        <dbReference type="Proteomes" id="UP000285112"/>
    </source>
</evidence>
<sequence length="194" mass="21244">MDTLTDGTITLARWRPDDLHVLVRTVTGSLDHLGGWLLWATGGYGRAKGAEFLRTQENGAQDYAIRDSCGTVVGGCGLMDRPPGREIGYWLAREHTGRGYATRAAALLIAESWRQGAEFVDIKHDDRNITSGAIPRRLGFARHGEVRAAEPVAPSCSGRTCVWRLTRPGLGVEGPGCVLKSSVRVRYLWKKNAE</sequence>
<comment type="caution">
    <text evidence="2">The sequence shown here is derived from an EMBL/GenBank/DDBJ whole genome shotgun (WGS) entry which is preliminary data.</text>
</comment>
<gene>
    <name evidence="2" type="ORF">D5S19_23860</name>
</gene>
<keyword evidence="2" id="KW-0808">Transferase</keyword>
<dbReference type="Pfam" id="PF13302">
    <property type="entry name" value="Acetyltransf_3"/>
    <property type="match status" value="1"/>
</dbReference>
<dbReference type="GO" id="GO:0005737">
    <property type="term" value="C:cytoplasm"/>
    <property type="evidence" value="ECO:0007669"/>
    <property type="project" value="TreeGrafter"/>
</dbReference>
<dbReference type="InterPro" id="IPR016181">
    <property type="entry name" value="Acyl_CoA_acyltransferase"/>
</dbReference>
<dbReference type="AlphaFoldDB" id="A0A419HWS1"/>
<dbReference type="SUPFAM" id="SSF55729">
    <property type="entry name" value="Acyl-CoA N-acyltransferases (Nat)"/>
    <property type="match status" value="1"/>
</dbReference>
<proteinExistence type="predicted"/>
<dbReference type="EMBL" id="QZFV01000109">
    <property type="protein sequence ID" value="RJQ81441.1"/>
    <property type="molecule type" value="Genomic_DNA"/>
</dbReference>
<dbReference type="PROSITE" id="PS51186">
    <property type="entry name" value="GNAT"/>
    <property type="match status" value="1"/>
</dbReference>
<dbReference type="InterPro" id="IPR000182">
    <property type="entry name" value="GNAT_dom"/>
</dbReference>
<dbReference type="PANTHER" id="PTHR43441:SF3">
    <property type="entry name" value="ACETYLTRANSFERASE"/>
    <property type="match status" value="1"/>
</dbReference>
<feature type="domain" description="N-acetyltransferase" evidence="1">
    <location>
        <begin position="21"/>
        <end position="168"/>
    </location>
</feature>
<dbReference type="GO" id="GO:0008999">
    <property type="term" value="F:protein-N-terminal-alanine acetyltransferase activity"/>
    <property type="evidence" value="ECO:0007669"/>
    <property type="project" value="TreeGrafter"/>
</dbReference>
<protein>
    <submittedName>
        <fullName evidence="2">N-acetyltransferase</fullName>
    </submittedName>
</protein>
<dbReference type="PANTHER" id="PTHR43441">
    <property type="entry name" value="RIBOSOMAL-PROTEIN-SERINE ACETYLTRANSFERASE"/>
    <property type="match status" value="1"/>
</dbReference>
<organism evidence="2 3">
    <name type="scientific">Amycolatopsis panacis</name>
    <dbReference type="NCBI Taxonomy" id="2340917"/>
    <lineage>
        <taxon>Bacteria</taxon>
        <taxon>Bacillati</taxon>
        <taxon>Actinomycetota</taxon>
        <taxon>Actinomycetes</taxon>
        <taxon>Pseudonocardiales</taxon>
        <taxon>Pseudonocardiaceae</taxon>
        <taxon>Amycolatopsis</taxon>
    </lineage>
</organism>
<dbReference type="Proteomes" id="UP000285112">
    <property type="component" value="Unassembled WGS sequence"/>
</dbReference>
<dbReference type="Gene3D" id="3.40.630.30">
    <property type="match status" value="1"/>
</dbReference>